<evidence type="ECO:0000313" key="2">
    <source>
        <dbReference type="EMBL" id="KAK2709502.1"/>
    </source>
</evidence>
<reference evidence="2" key="1">
    <citation type="submission" date="2023-07" db="EMBL/GenBank/DDBJ databases">
        <title>Chromosome-level genome assembly of Artemia franciscana.</title>
        <authorList>
            <person name="Jo E."/>
        </authorList>
    </citation>
    <scope>NUCLEOTIDE SEQUENCE</scope>
    <source>
        <tissue evidence="2">Whole body</tissue>
    </source>
</reference>
<name>A0AA88HPN1_ARTSF</name>
<feature type="non-terminal residue" evidence="2">
    <location>
        <position position="187"/>
    </location>
</feature>
<comment type="caution">
    <text evidence="2">The sequence shown here is derived from an EMBL/GenBank/DDBJ whole genome shotgun (WGS) entry which is preliminary data.</text>
</comment>
<dbReference type="AlphaFoldDB" id="A0AA88HPN1"/>
<gene>
    <name evidence="2" type="ORF">QYM36_013234</name>
</gene>
<proteinExistence type="predicted"/>
<keyword evidence="3" id="KW-1185">Reference proteome</keyword>
<evidence type="ECO:0000313" key="3">
    <source>
        <dbReference type="Proteomes" id="UP001187531"/>
    </source>
</evidence>
<sequence length="187" mass="21591">MGFSDYEDSLEDLDPLPNLNHGYLTSRSDKILDATPSSETIGRARIKCTHGYSPKGPDRPRPQVISVYVKEFMRRLPLSHFEEFDKANPVTNRGYVELLREVRTRQVRREFHFESLPGHERHPVSEVACYYCQEMGHVLRFRPLRLNGFPANPTDQVKELGHRQIEAERVTRNPSNSPPKVQNPGHC</sequence>
<feature type="region of interest" description="Disordered" evidence="1">
    <location>
        <begin position="168"/>
        <end position="187"/>
    </location>
</feature>
<protein>
    <submittedName>
        <fullName evidence="2">Uncharacterized protein</fullName>
    </submittedName>
</protein>
<dbReference type="Proteomes" id="UP001187531">
    <property type="component" value="Unassembled WGS sequence"/>
</dbReference>
<organism evidence="2 3">
    <name type="scientific">Artemia franciscana</name>
    <name type="common">Brine shrimp</name>
    <name type="synonym">Artemia sanfranciscana</name>
    <dbReference type="NCBI Taxonomy" id="6661"/>
    <lineage>
        <taxon>Eukaryota</taxon>
        <taxon>Metazoa</taxon>
        <taxon>Ecdysozoa</taxon>
        <taxon>Arthropoda</taxon>
        <taxon>Crustacea</taxon>
        <taxon>Branchiopoda</taxon>
        <taxon>Anostraca</taxon>
        <taxon>Artemiidae</taxon>
        <taxon>Artemia</taxon>
    </lineage>
</organism>
<evidence type="ECO:0000256" key="1">
    <source>
        <dbReference type="SAM" id="MobiDB-lite"/>
    </source>
</evidence>
<dbReference type="EMBL" id="JAVRJZ010000017">
    <property type="protein sequence ID" value="KAK2709502.1"/>
    <property type="molecule type" value="Genomic_DNA"/>
</dbReference>
<accession>A0AA88HPN1</accession>